<dbReference type="EMBL" id="JBHUPA010000002">
    <property type="protein sequence ID" value="MFD2961006.1"/>
    <property type="molecule type" value="Genomic_DNA"/>
</dbReference>
<sequence>MEQKIFSERETMHLLQSAVTIAVTEVLGRTGAIKPDLSKNEAYRIYGRSNVDRWIEKKKVTKRQAGKNTKWRLDRAELEVARASDLKISRVFFKGAE</sequence>
<evidence type="ECO:0000313" key="2">
    <source>
        <dbReference type="Proteomes" id="UP001597560"/>
    </source>
</evidence>
<proteinExistence type="predicted"/>
<reference evidence="2" key="1">
    <citation type="journal article" date="2019" name="Int. J. Syst. Evol. Microbiol.">
        <title>The Global Catalogue of Microorganisms (GCM) 10K type strain sequencing project: providing services to taxonomists for standard genome sequencing and annotation.</title>
        <authorList>
            <consortium name="The Broad Institute Genomics Platform"/>
            <consortium name="The Broad Institute Genome Sequencing Center for Infectious Disease"/>
            <person name="Wu L."/>
            <person name="Ma J."/>
        </authorList>
    </citation>
    <scope>NUCLEOTIDE SEQUENCE [LARGE SCALE GENOMIC DNA]</scope>
    <source>
        <strain evidence="2">KCTC 23098</strain>
    </source>
</reference>
<protein>
    <recommendedName>
        <fullName evidence="3">Helix-turn-helix domain-containing protein</fullName>
    </recommendedName>
</protein>
<keyword evidence="2" id="KW-1185">Reference proteome</keyword>
<accession>A0ABW6AZ01</accession>
<comment type="caution">
    <text evidence="1">The sequence shown here is derived from an EMBL/GenBank/DDBJ whole genome shotgun (WGS) entry which is preliminary data.</text>
</comment>
<name>A0ABW6AZ01_9SPHI</name>
<gene>
    <name evidence="1" type="ORF">ACFS6J_04365</name>
</gene>
<dbReference type="Proteomes" id="UP001597560">
    <property type="component" value="Unassembled WGS sequence"/>
</dbReference>
<evidence type="ECO:0008006" key="3">
    <source>
        <dbReference type="Google" id="ProtNLM"/>
    </source>
</evidence>
<evidence type="ECO:0000313" key="1">
    <source>
        <dbReference type="EMBL" id="MFD2961006.1"/>
    </source>
</evidence>
<dbReference type="RefSeq" id="WP_377609204.1">
    <property type="nucleotide sequence ID" value="NZ_JBHUPA010000002.1"/>
</dbReference>
<organism evidence="1 2">
    <name type="scientific">Olivibacter jilunii</name>
    <dbReference type="NCBI Taxonomy" id="985016"/>
    <lineage>
        <taxon>Bacteria</taxon>
        <taxon>Pseudomonadati</taxon>
        <taxon>Bacteroidota</taxon>
        <taxon>Sphingobacteriia</taxon>
        <taxon>Sphingobacteriales</taxon>
        <taxon>Sphingobacteriaceae</taxon>
        <taxon>Olivibacter</taxon>
    </lineage>
</organism>